<organism evidence="2 3">
    <name type="scientific">Araneus ventricosus</name>
    <name type="common">Orbweaver spider</name>
    <name type="synonym">Epeira ventricosa</name>
    <dbReference type="NCBI Taxonomy" id="182803"/>
    <lineage>
        <taxon>Eukaryota</taxon>
        <taxon>Metazoa</taxon>
        <taxon>Ecdysozoa</taxon>
        <taxon>Arthropoda</taxon>
        <taxon>Chelicerata</taxon>
        <taxon>Arachnida</taxon>
        <taxon>Araneae</taxon>
        <taxon>Araneomorphae</taxon>
        <taxon>Entelegynae</taxon>
        <taxon>Araneoidea</taxon>
        <taxon>Araneidae</taxon>
        <taxon>Araneus</taxon>
    </lineage>
</organism>
<name>A0A4Y2CVK1_ARAVE</name>
<protein>
    <submittedName>
        <fullName evidence="2">Uncharacterized protein</fullName>
    </submittedName>
</protein>
<gene>
    <name evidence="2" type="ORF">AVEN_48560_1</name>
</gene>
<dbReference type="Proteomes" id="UP000499080">
    <property type="component" value="Unassembled WGS sequence"/>
</dbReference>
<keyword evidence="3" id="KW-1185">Reference proteome</keyword>
<feature type="non-terminal residue" evidence="2">
    <location>
        <position position="1"/>
    </location>
</feature>
<dbReference type="EMBL" id="BGPR01164415">
    <property type="protein sequence ID" value="GBM07738.1"/>
    <property type="molecule type" value="Genomic_DNA"/>
</dbReference>
<reference evidence="2 3" key="1">
    <citation type="journal article" date="2019" name="Sci. Rep.">
        <title>Orb-weaving spider Araneus ventricosus genome elucidates the spidroin gene catalogue.</title>
        <authorList>
            <person name="Kono N."/>
            <person name="Nakamura H."/>
            <person name="Ohtoshi R."/>
            <person name="Moran D.A.P."/>
            <person name="Shinohara A."/>
            <person name="Yoshida Y."/>
            <person name="Fujiwara M."/>
            <person name="Mori M."/>
            <person name="Tomita M."/>
            <person name="Arakawa K."/>
        </authorList>
    </citation>
    <scope>NUCLEOTIDE SEQUENCE [LARGE SCALE GENOMIC DNA]</scope>
</reference>
<feature type="region of interest" description="Disordered" evidence="1">
    <location>
        <begin position="36"/>
        <end position="69"/>
    </location>
</feature>
<dbReference type="AlphaFoldDB" id="A0A4Y2CVK1"/>
<evidence type="ECO:0000313" key="2">
    <source>
        <dbReference type="EMBL" id="GBM07738.1"/>
    </source>
</evidence>
<sequence length="69" mass="7589">TFRTNVGKFSDIKESESMAGGFSTVPTSCCRLCMHSGNGASGRVPETINPPRTKVDRRKPDHRNRASDH</sequence>
<evidence type="ECO:0000313" key="3">
    <source>
        <dbReference type="Proteomes" id="UP000499080"/>
    </source>
</evidence>
<accession>A0A4Y2CVK1</accession>
<comment type="caution">
    <text evidence="2">The sequence shown here is derived from an EMBL/GenBank/DDBJ whole genome shotgun (WGS) entry which is preliminary data.</text>
</comment>
<evidence type="ECO:0000256" key="1">
    <source>
        <dbReference type="SAM" id="MobiDB-lite"/>
    </source>
</evidence>
<proteinExistence type="predicted"/>